<dbReference type="HOGENOM" id="CLU_1658501_0_0_5"/>
<sequence length="159" mass="17708">MAEAAVTQSASRNLKPTIHQLVISRFMYKTPPNVRLTTPQYAAADTRRQSIGMAIFFRLRGNFQRVILLPSPDGKGRTMTDENRISNAGPNSPANDNEPTDNIQSALPNPAMKARTDALILVLARLLGRQIAREEFERRLGQIANDNDPASRARPEQEE</sequence>
<gene>
    <name evidence="2" type="ordered locus">GLX_22300</name>
</gene>
<proteinExistence type="predicted"/>
<evidence type="ECO:0000313" key="3">
    <source>
        <dbReference type="Proteomes" id="UP000009044"/>
    </source>
</evidence>
<name>G2I134_KOMMN</name>
<reference evidence="3" key="1">
    <citation type="journal article" date="2011" name="J. Bacteriol.">
        <title>Complete genome sequence of NBRC 3288, a unique cellulose-nonproducing strain of Gluconacetobacter xylinus isolated from vinegar.</title>
        <authorList>
            <person name="Ogino H."/>
            <person name="Azuma Y."/>
            <person name="Hosoyama A."/>
            <person name="Nakazawa H."/>
            <person name="Matsutani M."/>
            <person name="Hasegawa A."/>
            <person name="Otsuyama K."/>
            <person name="Matsushita K."/>
            <person name="Fujita N."/>
            <person name="Shirai M."/>
        </authorList>
    </citation>
    <scope>NUCLEOTIDE SEQUENCE [LARGE SCALE GENOMIC DNA]</scope>
    <source>
        <strain evidence="3">NBRC 3288 / BCRC 11682 / LMG 1693</strain>
    </source>
</reference>
<feature type="compositionally biased region" description="Basic and acidic residues" evidence="1">
    <location>
        <begin position="74"/>
        <end position="84"/>
    </location>
</feature>
<protein>
    <submittedName>
        <fullName evidence="2">Uncharacterized protein</fullName>
    </submittedName>
</protein>
<dbReference type="STRING" id="634177.GLX_22300"/>
<dbReference type="PATRIC" id="fig|634177.7.peg.2518"/>
<dbReference type="AlphaFoldDB" id="G2I134"/>
<dbReference type="EMBL" id="AP012159">
    <property type="protein sequence ID" value="BAK84642.1"/>
    <property type="molecule type" value="Genomic_DNA"/>
</dbReference>
<evidence type="ECO:0000313" key="2">
    <source>
        <dbReference type="EMBL" id="BAK84642.1"/>
    </source>
</evidence>
<dbReference type="KEGG" id="gxy:GLX_22300"/>
<feature type="region of interest" description="Disordered" evidence="1">
    <location>
        <begin position="71"/>
        <end position="107"/>
    </location>
</feature>
<accession>G2I134</accession>
<feature type="compositionally biased region" description="Polar residues" evidence="1">
    <location>
        <begin position="85"/>
        <end position="107"/>
    </location>
</feature>
<evidence type="ECO:0000256" key="1">
    <source>
        <dbReference type="SAM" id="MobiDB-lite"/>
    </source>
</evidence>
<dbReference type="Proteomes" id="UP000009044">
    <property type="component" value="Chromosome"/>
</dbReference>
<organism evidence="2 3">
    <name type="scientific">Komagataeibacter medellinensis (strain NBRC 3288 / BCRC 11682 / LMG 1693 / Kondo 51)</name>
    <name type="common">Gluconacetobacter medellinensis</name>
    <dbReference type="NCBI Taxonomy" id="634177"/>
    <lineage>
        <taxon>Bacteria</taxon>
        <taxon>Pseudomonadati</taxon>
        <taxon>Pseudomonadota</taxon>
        <taxon>Alphaproteobacteria</taxon>
        <taxon>Acetobacterales</taxon>
        <taxon>Acetobacteraceae</taxon>
        <taxon>Komagataeibacter</taxon>
    </lineage>
</organism>